<dbReference type="PANTHER" id="PTHR10815">
    <property type="entry name" value="METHYLATED-DNA--PROTEIN-CYSTEINE METHYLTRANSFERASE"/>
    <property type="match status" value="1"/>
</dbReference>
<keyword evidence="8" id="KW-0234">DNA repair</keyword>
<dbReference type="InterPro" id="IPR014048">
    <property type="entry name" value="MethylDNA_cys_MeTrfase_DNA-bd"/>
</dbReference>
<evidence type="ECO:0000256" key="5">
    <source>
        <dbReference type="ARBA" id="ARBA00022603"/>
    </source>
</evidence>
<name>A0AAD9FNY5_PAPLA</name>
<keyword evidence="15" id="KW-1185">Reference proteome</keyword>
<reference evidence="14" key="1">
    <citation type="submission" date="2023-02" db="EMBL/GenBank/DDBJ databases">
        <title>Identification and recombinant expression of a fungal hydrolase from Papiliotrema laurentii that hydrolyzes apple cutin and clears colloidal polyester polyurethane.</title>
        <authorList>
            <consortium name="DOE Joint Genome Institute"/>
            <person name="Roman V.A."/>
            <person name="Bojanowski C."/>
            <person name="Crable B.R."/>
            <person name="Wagner D.N."/>
            <person name="Hung C.S."/>
            <person name="Nadeau L.J."/>
            <person name="Schratz L."/>
            <person name="Haridas S."/>
            <person name="Pangilinan J."/>
            <person name="Lipzen A."/>
            <person name="Na H."/>
            <person name="Yan M."/>
            <person name="Ng V."/>
            <person name="Grigoriev I.V."/>
            <person name="Spatafora J.W."/>
            <person name="Barlow D."/>
            <person name="Biffinger J."/>
            <person name="Kelley-Loughnane N."/>
            <person name="Varaljay V.A."/>
            <person name="Crookes-Goodson W.J."/>
        </authorList>
    </citation>
    <scope>NUCLEOTIDE SEQUENCE</scope>
    <source>
        <strain evidence="14">5307AH</strain>
    </source>
</reference>
<dbReference type="FunFam" id="1.10.10.10:FF:000214">
    <property type="entry name" value="Methylated-DNA--protein-cysteine methyltransferase"/>
    <property type="match status" value="1"/>
</dbReference>
<evidence type="ECO:0000256" key="12">
    <source>
        <dbReference type="ARBA" id="ARBA00049348"/>
    </source>
</evidence>
<evidence type="ECO:0000256" key="3">
    <source>
        <dbReference type="ARBA" id="ARBA00011918"/>
    </source>
</evidence>
<keyword evidence="5 14" id="KW-0489">Methyltransferase</keyword>
<dbReference type="Pfam" id="PF01035">
    <property type="entry name" value="DNA_binding_1"/>
    <property type="match status" value="1"/>
</dbReference>
<comment type="similarity">
    <text evidence="2">Belongs to the MGMT family.</text>
</comment>
<dbReference type="AlphaFoldDB" id="A0AAD9FNY5"/>
<dbReference type="NCBIfam" id="TIGR00589">
    <property type="entry name" value="ogt"/>
    <property type="match status" value="1"/>
</dbReference>
<dbReference type="GO" id="GO:0032259">
    <property type="term" value="P:methylation"/>
    <property type="evidence" value="ECO:0007669"/>
    <property type="project" value="UniProtKB-KW"/>
</dbReference>
<feature type="domain" description="Methylated-DNA-[protein]-cysteine S-methyltransferase DNA binding" evidence="13">
    <location>
        <begin position="105"/>
        <end position="183"/>
    </location>
</feature>
<dbReference type="SUPFAM" id="SSF46767">
    <property type="entry name" value="Methylated DNA-protein cysteine methyltransferase, C-terminal domain"/>
    <property type="match status" value="1"/>
</dbReference>
<dbReference type="InterPro" id="IPR036388">
    <property type="entry name" value="WH-like_DNA-bd_sf"/>
</dbReference>
<evidence type="ECO:0000256" key="7">
    <source>
        <dbReference type="ARBA" id="ARBA00022763"/>
    </source>
</evidence>
<organism evidence="14 15">
    <name type="scientific">Papiliotrema laurentii</name>
    <name type="common">Cryptococcus laurentii</name>
    <dbReference type="NCBI Taxonomy" id="5418"/>
    <lineage>
        <taxon>Eukaryota</taxon>
        <taxon>Fungi</taxon>
        <taxon>Dikarya</taxon>
        <taxon>Basidiomycota</taxon>
        <taxon>Agaricomycotina</taxon>
        <taxon>Tremellomycetes</taxon>
        <taxon>Tremellales</taxon>
        <taxon>Rhynchogastremaceae</taxon>
        <taxon>Papiliotrema</taxon>
    </lineage>
</organism>
<keyword evidence="6" id="KW-0808">Transferase</keyword>
<keyword evidence="7" id="KW-0227">DNA damage</keyword>
<dbReference type="GO" id="GO:0003908">
    <property type="term" value="F:methylated-DNA-[protein]-cysteine S-methyltransferase activity"/>
    <property type="evidence" value="ECO:0007669"/>
    <property type="project" value="UniProtKB-EC"/>
</dbReference>
<evidence type="ECO:0000313" key="14">
    <source>
        <dbReference type="EMBL" id="KAK1922856.1"/>
    </source>
</evidence>
<dbReference type="Gene3D" id="3.30.160.70">
    <property type="entry name" value="Methylated DNA-protein cysteine methyltransferase domain"/>
    <property type="match status" value="1"/>
</dbReference>
<evidence type="ECO:0000256" key="9">
    <source>
        <dbReference type="ARBA" id="ARBA00030795"/>
    </source>
</evidence>
<evidence type="ECO:0000256" key="1">
    <source>
        <dbReference type="ARBA" id="ARBA00001286"/>
    </source>
</evidence>
<evidence type="ECO:0000259" key="13">
    <source>
        <dbReference type="Pfam" id="PF01035"/>
    </source>
</evidence>
<dbReference type="SUPFAM" id="SSF53155">
    <property type="entry name" value="Methylated DNA-protein cysteine methyltransferase domain"/>
    <property type="match status" value="1"/>
</dbReference>
<dbReference type="InterPro" id="IPR036631">
    <property type="entry name" value="MGMT_N_sf"/>
</dbReference>
<evidence type="ECO:0000256" key="10">
    <source>
        <dbReference type="ARBA" id="ARBA00031621"/>
    </source>
</evidence>
<proteinExistence type="inferred from homology"/>
<dbReference type="EMBL" id="JAODAN010000007">
    <property type="protein sequence ID" value="KAK1922856.1"/>
    <property type="molecule type" value="Genomic_DNA"/>
</dbReference>
<evidence type="ECO:0000313" key="15">
    <source>
        <dbReference type="Proteomes" id="UP001182556"/>
    </source>
</evidence>
<evidence type="ECO:0000256" key="11">
    <source>
        <dbReference type="ARBA" id="ARBA00033095"/>
    </source>
</evidence>
<comment type="caution">
    <text evidence="14">The sequence shown here is derived from an EMBL/GenBank/DDBJ whole genome shotgun (WGS) entry which is preliminary data.</text>
</comment>
<evidence type="ECO:0000256" key="8">
    <source>
        <dbReference type="ARBA" id="ARBA00023204"/>
    </source>
</evidence>
<dbReference type="CDD" id="cd06445">
    <property type="entry name" value="ATase"/>
    <property type="match status" value="1"/>
</dbReference>
<gene>
    <name evidence="14" type="ORF">DB88DRAFT_320651</name>
</gene>
<comment type="catalytic activity">
    <reaction evidence="1">
        <text>a 4-O-methyl-thymidine in DNA + L-cysteinyl-[protein] = a thymidine in DNA + S-methyl-L-cysteinyl-[protein]</text>
        <dbReference type="Rhea" id="RHEA:53428"/>
        <dbReference type="Rhea" id="RHEA-COMP:10131"/>
        <dbReference type="Rhea" id="RHEA-COMP:10132"/>
        <dbReference type="Rhea" id="RHEA-COMP:13555"/>
        <dbReference type="Rhea" id="RHEA-COMP:13556"/>
        <dbReference type="ChEBI" id="CHEBI:29950"/>
        <dbReference type="ChEBI" id="CHEBI:82612"/>
        <dbReference type="ChEBI" id="CHEBI:137386"/>
        <dbReference type="ChEBI" id="CHEBI:137387"/>
        <dbReference type="EC" id="2.1.1.63"/>
    </reaction>
</comment>
<dbReference type="InterPro" id="IPR001497">
    <property type="entry name" value="MethylDNA_cys_MeTrfase_AS"/>
</dbReference>
<accession>A0AAD9FNY5</accession>
<dbReference type="PANTHER" id="PTHR10815:SF13">
    <property type="entry name" value="METHYLATED-DNA--PROTEIN-CYSTEINE METHYLTRANSFERASE"/>
    <property type="match status" value="1"/>
</dbReference>
<evidence type="ECO:0000256" key="6">
    <source>
        <dbReference type="ARBA" id="ARBA00022679"/>
    </source>
</evidence>
<sequence length="199" mass="21205">MWSTLPESKRAKIPKSNGTVAPSYAIGKSALGLLAVVTTAQRVIHIGFGSTPTEIERDLSQRYPAGLTTRSNDFTNKTLRELVAYIDDPSLPIPSSLRPTQPGTEFQQRVWKAISAIPLGATASYADIAREIGSPTASRAVAQACGRNALAVVVPCHRVVGSGGSLGGYRWGVERKKMLLERELAASRQGEVEMTGVSG</sequence>
<comment type="catalytic activity">
    <reaction evidence="12">
        <text>a 6-O-methyl-2'-deoxyguanosine in DNA + L-cysteinyl-[protein] = S-methyl-L-cysteinyl-[protein] + a 2'-deoxyguanosine in DNA</text>
        <dbReference type="Rhea" id="RHEA:24000"/>
        <dbReference type="Rhea" id="RHEA-COMP:10131"/>
        <dbReference type="Rhea" id="RHEA-COMP:10132"/>
        <dbReference type="Rhea" id="RHEA-COMP:11367"/>
        <dbReference type="Rhea" id="RHEA-COMP:11368"/>
        <dbReference type="ChEBI" id="CHEBI:29950"/>
        <dbReference type="ChEBI" id="CHEBI:82612"/>
        <dbReference type="ChEBI" id="CHEBI:85445"/>
        <dbReference type="ChEBI" id="CHEBI:85448"/>
        <dbReference type="EC" id="2.1.1.63"/>
    </reaction>
</comment>
<evidence type="ECO:0000256" key="2">
    <source>
        <dbReference type="ARBA" id="ARBA00008711"/>
    </source>
</evidence>
<dbReference type="Gene3D" id="1.10.10.10">
    <property type="entry name" value="Winged helix-like DNA-binding domain superfamily/Winged helix DNA-binding domain"/>
    <property type="match status" value="1"/>
</dbReference>
<dbReference type="EC" id="2.1.1.63" evidence="3"/>
<dbReference type="InterPro" id="IPR036217">
    <property type="entry name" value="MethylDNA_cys_MeTrfase_DNAb"/>
</dbReference>
<dbReference type="Proteomes" id="UP001182556">
    <property type="component" value="Unassembled WGS sequence"/>
</dbReference>
<dbReference type="GO" id="GO:0006281">
    <property type="term" value="P:DNA repair"/>
    <property type="evidence" value="ECO:0007669"/>
    <property type="project" value="UniProtKB-KW"/>
</dbReference>
<protein>
    <recommendedName>
        <fullName evidence="4">Methylated-DNA--protein-cysteine methyltransferase</fullName>
        <ecNumber evidence="3">2.1.1.63</ecNumber>
    </recommendedName>
    <alternativeName>
        <fullName evidence="9">6-O-methylguanine-DNA methyltransferase</fullName>
    </alternativeName>
    <alternativeName>
        <fullName evidence="11">DNA repair MTase</fullName>
    </alternativeName>
    <alternativeName>
        <fullName evidence="10">O-6-methylguanine-DNA-alkyltransferase</fullName>
    </alternativeName>
</protein>
<evidence type="ECO:0000256" key="4">
    <source>
        <dbReference type="ARBA" id="ARBA00015377"/>
    </source>
</evidence>
<dbReference type="PROSITE" id="PS00374">
    <property type="entry name" value="MGMT"/>
    <property type="match status" value="1"/>
</dbReference>